<dbReference type="GO" id="GO:0008721">
    <property type="term" value="F:D-serine ammonia-lyase activity"/>
    <property type="evidence" value="ECO:0007669"/>
    <property type="project" value="TreeGrafter"/>
</dbReference>
<protein>
    <recommendedName>
        <fullName evidence="1">Alanine racemase N-terminal domain-containing protein</fullName>
    </recommendedName>
</protein>
<feature type="domain" description="Alanine racemase N-terminal" evidence="1">
    <location>
        <begin position="52"/>
        <end position="293"/>
    </location>
</feature>
<evidence type="ECO:0000313" key="2">
    <source>
        <dbReference type="EMBL" id="ORE87460.1"/>
    </source>
</evidence>
<dbReference type="CDD" id="cd06814">
    <property type="entry name" value="PLPDE_III_DSD_D-TA_like_3"/>
    <property type="match status" value="1"/>
</dbReference>
<accession>A0A1Y1SEQ0</accession>
<dbReference type="STRING" id="1317117.ATO7_10472"/>
<evidence type="ECO:0000259" key="1">
    <source>
        <dbReference type="Pfam" id="PF01168"/>
    </source>
</evidence>
<gene>
    <name evidence="2" type="ORF">ATO7_10472</name>
</gene>
<sequence length="427" mass="46340">MNRRFLLGAAIAAPAAAVALRPSTRGGRHDEYFLSLQQALADAGLFRPTLVIDKARLDHNIARLKAHLPSRMAYRIVAKSLPSLALIDYVRQATGSQRLMVFHQPFLNLVAQQMGDAQVLLGKPMPVGAAQRFFTHYGGGAFDPAQQIEWLIDTPVRLREYAELARARQAEGMGPLKVNLELDVGLHRGGLRDAAAVAEVLKLIDEEPALRLSGFMGYEAHASKMPGFLGGPRKALELAMQRYSAALQVLREQQGGGFDAEALTLNAGGSSTFALYDNSAPCNELAMGSGLVMPSDFDVPALSDHQHASFIATPVLKALDRTELPGLESMSGVLRAWDPNTAQAFFTYGGYWLADSVSPPGLQRNPIWGHSTNQDLLNGSREVELGVGDNVFLRPRQSEFVFLQFGDIAVYDQGAIVDTWPVFTSGA</sequence>
<dbReference type="PANTHER" id="PTHR28004:SF2">
    <property type="entry name" value="D-SERINE DEHYDRATASE"/>
    <property type="match status" value="1"/>
</dbReference>
<name>A0A1Y1SEQ0_9GAMM</name>
<dbReference type="GO" id="GO:0036088">
    <property type="term" value="P:D-serine catabolic process"/>
    <property type="evidence" value="ECO:0007669"/>
    <property type="project" value="TreeGrafter"/>
</dbReference>
<dbReference type="Gene3D" id="3.20.20.10">
    <property type="entry name" value="Alanine racemase"/>
    <property type="match status" value="1"/>
</dbReference>
<dbReference type="Pfam" id="PF01168">
    <property type="entry name" value="Ala_racemase_N"/>
    <property type="match status" value="1"/>
</dbReference>
<organism evidence="2 3">
    <name type="scientific">Oceanococcus atlanticus</name>
    <dbReference type="NCBI Taxonomy" id="1317117"/>
    <lineage>
        <taxon>Bacteria</taxon>
        <taxon>Pseudomonadati</taxon>
        <taxon>Pseudomonadota</taxon>
        <taxon>Gammaproteobacteria</taxon>
        <taxon>Chromatiales</taxon>
        <taxon>Oceanococcaceae</taxon>
        <taxon>Oceanococcus</taxon>
    </lineage>
</organism>
<dbReference type="Proteomes" id="UP000192342">
    <property type="component" value="Unassembled WGS sequence"/>
</dbReference>
<reference evidence="2 3" key="1">
    <citation type="submission" date="2013-04" db="EMBL/GenBank/DDBJ databases">
        <title>Oceanococcus atlanticus 22II-S10r2 Genome Sequencing.</title>
        <authorList>
            <person name="Lai Q."/>
            <person name="Li G."/>
            <person name="Shao Z."/>
        </authorList>
    </citation>
    <scope>NUCLEOTIDE SEQUENCE [LARGE SCALE GENOMIC DNA]</scope>
    <source>
        <strain evidence="2 3">22II-S10r2</strain>
    </source>
</reference>
<dbReference type="OrthoDB" id="339576at2"/>
<dbReference type="InterPro" id="IPR001608">
    <property type="entry name" value="Ala_racemase_N"/>
</dbReference>
<dbReference type="InterPro" id="IPR029066">
    <property type="entry name" value="PLP-binding_barrel"/>
</dbReference>
<comment type="caution">
    <text evidence="2">The sequence shown here is derived from an EMBL/GenBank/DDBJ whole genome shotgun (WGS) entry which is preliminary data.</text>
</comment>
<proteinExistence type="predicted"/>
<dbReference type="SUPFAM" id="SSF51419">
    <property type="entry name" value="PLP-binding barrel"/>
    <property type="match status" value="1"/>
</dbReference>
<dbReference type="RefSeq" id="WP_083561690.1">
    <property type="nucleotide sequence ID" value="NZ_AQQV01000002.1"/>
</dbReference>
<dbReference type="EMBL" id="AQQV01000002">
    <property type="protein sequence ID" value="ORE87460.1"/>
    <property type="molecule type" value="Genomic_DNA"/>
</dbReference>
<evidence type="ECO:0000313" key="3">
    <source>
        <dbReference type="Proteomes" id="UP000192342"/>
    </source>
</evidence>
<dbReference type="PANTHER" id="PTHR28004">
    <property type="entry name" value="ZGC:162816-RELATED"/>
    <property type="match status" value="1"/>
</dbReference>
<keyword evidence="3" id="KW-1185">Reference proteome</keyword>
<dbReference type="InterPro" id="IPR051466">
    <property type="entry name" value="D-amino_acid_metab_enzyme"/>
</dbReference>
<dbReference type="AlphaFoldDB" id="A0A1Y1SEQ0"/>